<dbReference type="STRING" id="564117.SAMN05216369_2213"/>
<sequence length="411" mass="44558">MTFHREETVLIPESDLDGMSLDTLAVRAGQLRTGQLEHSDAIFPTSSFVYTSAAQAAARFGGEEPGNIYSRFTNPTVQAFEGRIAAMEGGERAVATSSGMAAILSTCMALLKSGDHVICSRGVFGTTNVLFQKYMAKFGVETSFVSLTDLDEWSSAVRPDTRMLFIETPSNPLCEVADMEALAKLAHDNGALFVVDNCFCTPVLQRPLEHGADIVIHSATKYLDGQGRCVGGVVVGPTKLMDEVYGFLRSAGPTMSPFNAWVFHKGLETLPIRMRAHCDNALELAAWLEQQPEVERVFYAGLESHPQHALAKKQQKGFGGVLAFCLKGGREEAWKFIDATRMISITANLGDVKTTITHPATTTHGRLSPEDKSGAGITENLLRLSVGIEAVEDLKTDLHRGFQALQNASNT</sequence>
<dbReference type="GO" id="GO:0071268">
    <property type="term" value="P:homocysteine biosynthetic process"/>
    <property type="evidence" value="ECO:0007669"/>
    <property type="project" value="InterPro"/>
</dbReference>
<dbReference type="RefSeq" id="WP_072797309.1">
    <property type="nucleotide sequence ID" value="NZ_FRAQ01000001.1"/>
</dbReference>
<dbReference type="InterPro" id="IPR054542">
    <property type="entry name" value="Cys_met_metab_PP"/>
</dbReference>
<dbReference type="GO" id="GO:0005737">
    <property type="term" value="C:cytoplasm"/>
    <property type="evidence" value="ECO:0007669"/>
    <property type="project" value="TreeGrafter"/>
</dbReference>
<keyword evidence="2 3" id="KW-0663">Pyridoxal phosphate</keyword>
<evidence type="ECO:0000256" key="2">
    <source>
        <dbReference type="ARBA" id="ARBA00022898"/>
    </source>
</evidence>
<dbReference type="GO" id="GO:0016765">
    <property type="term" value="F:transferase activity, transferring alkyl or aryl (other than methyl) groups"/>
    <property type="evidence" value="ECO:0007669"/>
    <property type="project" value="UniProtKB-UniRule"/>
</dbReference>
<evidence type="ECO:0000313" key="7">
    <source>
        <dbReference type="Proteomes" id="UP000184497"/>
    </source>
</evidence>
<keyword evidence="3" id="KW-0028">Amino-acid biosynthesis</keyword>
<keyword evidence="3" id="KW-0486">Methionine biosynthesis</keyword>
<proteinExistence type="inferred from homology"/>
<dbReference type="EMBL" id="FRAQ01000001">
    <property type="protein sequence ID" value="SHK47371.1"/>
    <property type="molecule type" value="Genomic_DNA"/>
</dbReference>
<dbReference type="EC" id="2.5.1.-" evidence="3"/>
<dbReference type="Gene3D" id="3.40.640.10">
    <property type="entry name" value="Type I PLP-dependent aspartate aminotransferase-like (Major domain)"/>
    <property type="match status" value="1"/>
</dbReference>
<dbReference type="NCBIfam" id="TIGR01325">
    <property type="entry name" value="O_suc_HS_sulf"/>
    <property type="match status" value="1"/>
</dbReference>
<evidence type="ECO:0000256" key="5">
    <source>
        <dbReference type="RuleBase" id="RU362118"/>
    </source>
</evidence>
<comment type="catalytic activity">
    <reaction evidence="3">
        <text>O-succinyl-L-homoserine + hydrogen sulfide = L-homocysteine + succinate</text>
        <dbReference type="Rhea" id="RHEA:27826"/>
        <dbReference type="ChEBI" id="CHEBI:29919"/>
        <dbReference type="ChEBI" id="CHEBI:30031"/>
        <dbReference type="ChEBI" id="CHEBI:57661"/>
        <dbReference type="ChEBI" id="CHEBI:58199"/>
    </reaction>
</comment>
<gene>
    <name evidence="3" type="primary">metZ</name>
    <name evidence="6" type="ORF">SAMN05216369_2213</name>
</gene>
<comment type="subunit">
    <text evidence="3">Homotetramer.</text>
</comment>
<keyword evidence="3" id="KW-0808">Transferase</keyword>
<comment type="cofactor">
    <cofactor evidence="1 3 5">
        <name>pyridoxal 5'-phosphate</name>
        <dbReference type="ChEBI" id="CHEBI:597326"/>
    </cofactor>
</comment>
<dbReference type="InterPro" id="IPR006234">
    <property type="entry name" value="O-succ-hSer_sulfhydrylase"/>
</dbReference>
<dbReference type="GO" id="GO:0016846">
    <property type="term" value="F:carbon-sulfur lyase activity"/>
    <property type="evidence" value="ECO:0007669"/>
    <property type="project" value="TreeGrafter"/>
</dbReference>
<evidence type="ECO:0000313" key="6">
    <source>
        <dbReference type="EMBL" id="SHK47371.1"/>
    </source>
</evidence>
<dbReference type="OrthoDB" id="9805807at2"/>
<comment type="similarity">
    <text evidence="3">Belongs to the trans-sulfuration enzymes family. MetZ subfamily.</text>
</comment>
<reference evidence="7" key="1">
    <citation type="submission" date="2016-11" db="EMBL/GenBank/DDBJ databases">
        <authorList>
            <person name="Varghese N."/>
            <person name="Submissions S."/>
        </authorList>
    </citation>
    <scope>NUCLEOTIDE SEQUENCE [LARGE SCALE GENOMIC DNA]</scope>
    <source>
        <strain evidence="7">CGMCC 1.10835</strain>
    </source>
</reference>
<comment type="pathway">
    <text evidence="3">Amino-acid biosynthesis; L-methionine biosynthesis via de novo pathway; L-homocysteine from O-succinyl-L-homoserine: step 1/1.</text>
</comment>
<dbReference type="AlphaFoldDB" id="A0A1M6SRM4"/>
<dbReference type="PANTHER" id="PTHR11808:SF80">
    <property type="entry name" value="CYSTATHIONINE GAMMA-LYASE"/>
    <property type="match status" value="1"/>
</dbReference>
<name>A0A1M6SRM4_9GAMM</name>
<evidence type="ECO:0000256" key="3">
    <source>
        <dbReference type="HAMAP-Rule" id="MF_02056"/>
    </source>
</evidence>
<dbReference type="FunFam" id="3.40.640.10:FF:000046">
    <property type="entry name" value="Cystathionine gamma-lyase"/>
    <property type="match status" value="1"/>
</dbReference>
<dbReference type="UniPathway" id="UPA00051">
    <property type="reaction ID" value="UER00449"/>
</dbReference>
<feature type="modified residue" description="N6-(pyridoxal phosphate)lysine" evidence="3 4">
    <location>
        <position position="221"/>
    </location>
</feature>
<dbReference type="FunFam" id="3.90.1150.10:FF:000033">
    <property type="entry name" value="Cystathionine gamma-synthase"/>
    <property type="match status" value="1"/>
</dbReference>
<dbReference type="SUPFAM" id="SSF53383">
    <property type="entry name" value="PLP-dependent transferases"/>
    <property type="match status" value="1"/>
</dbReference>
<dbReference type="PANTHER" id="PTHR11808">
    <property type="entry name" value="TRANS-SULFURATION ENZYME FAMILY MEMBER"/>
    <property type="match status" value="1"/>
</dbReference>
<evidence type="ECO:0000256" key="1">
    <source>
        <dbReference type="ARBA" id="ARBA00001933"/>
    </source>
</evidence>
<dbReference type="Gene3D" id="3.90.1150.10">
    <property type="entry name" value="Aspartate Aminotransferase, domain 1"/>
    <property type="match status" value="1"/>
</dbReference>
<organism evidence="6 7">
    <name type="scientific">Marinobacter antarcticus</name>
    <dbReference type="NCBI Taxonomy" id="564117"/>
    <lineage>
        <taxon>Bacteria</taxon>
        <taxon>Pseudomonadati</taxon>
        <taxon>Pseudomonadota</taxon>
        <taxon>Gammaproteobacteria</taxon>
        <taxon>Pseudomonadales</taxon>
        <taxon>Marinobacteraceae</taxon>
        <taxon>Marinobacter</taxon>
    </lineage>
</organism>
<dbReference type="GO" id="GO:0030170">
    <property type="term" value="F:pyridoxal phosphate binding"/>
    <property type="evidence" value="ECO:0007669"/>
    <property type="project" value="UniProtKB-UniRule"/>
</dbReference>
<dbReference type="InterPro" id="IPR015421">
    <property type="entry name" value="PyrdxlP-dep_Trfase_major"/>
</dbReference>
<dbReference type="InterPro" id="IPR015424">
    <property type="entry name" value="PyrdxlP-dep_Trfase"/>
</dbReference>
<dbReference type="GO" id="GO:0019346">
    <property type="term" value="P:transsulfuration"/>
    <property type="evidence" value="ECO:0007669"/>
    <property type="project" value="InterPro"/>
</dbReference>
<dbReference type="PIRSF" id="PIRSF001434">
    <property type="entry name" value="CGS"/>
    <property type="match status" value="1"/>
</dbReference>
<dbReference type="Proteomes" id="UP000184497">
    <property type="component" value="Unassembled WGS sequence"/>
</dbReference>
<dbReference type="NCBIfam" id="NF006003">
    <property type="entry name" value="PRK08133.1"/>
    <property type="match status" value="1"/>
</dbReference>
<dbReference type="PROSITE" id="PS00868">
    <property type="entry name" value="CYS_MET_METAB_PP"/>
    <property type="match status" value="1"/>
</dbReference>
<dbReference type="GO" id="GO:0071266">
    <property type="term" value="P:'de novo' L-methionine biosynthetic process"/>
    <property type="evidence" value="ECO:0007669"/>
    <property type="project" value="UniProtKB-UniRule"/>
</dbReference>
<comment type="function">
    <text evidence="3">Catalyzes the formation of L-homocysteine from O-succinyl-L-homoserine (OSHS) and hydrogen sulfide.</text>
</comment>
<keyword evidence="7" id="KW-1185">Reference proteome</keyword>
<protein>
    <recommendedName>
        <fullName evidence="3">O-succinylhomoserine sulfhydrylase</fullName>
        <shortName evidence="3">OSH sulfhydrylase</shortName>
        <shortName evidence="3">OSHS sulfhydrylase</shortName>
        <ecNumber evidence="3">2.5.1.-</ecNumber>
    </recommendedName>
</protein>
<dbReference type="InterPro" id="IPR000277">
    <property type="entry name" value="Cys/Met-Metab_PyrdxlP-dep_enz"/>
</dbReference>
<dbReference type="Pfam" id="PF01053">
    <property type="entry name" value="Cys_Met_Meta_PP"/>
    <property type="match status" value="1"/>
</dbReference>
<accession>A0A1M6SRM4</accession>
<dbReference type="CDD" id="cd00614">
    <property type="entry name" value="CGS_like"/>
    <property type="match status" value="1"/>
</dbReference>
<dbReference type="HAMAP" id="MF_02056">
    <property type="entry name" value="MetZ"/>
    <property type="match status" value="1"/>
</dbReference>
<evidence type="ECO:0000256" key="4">
    <source>
        <dbReference type="PIRSR" id="PIRSR001434-2"/>
    </source>
</evidence>
<dbReference type="InterPro" id="IPR015422">
    <property type="entry name" value="PyrdxlP-dep_Trfase_small"/>
</dbReference>